<keyword evidence="3" id="KW-1185">Reference proteome</keyword>
<feature type="non-terminal residue" evidence="2">
    <location>
        <position position="1"/>
    </location>
</feature>
<dbReference type="Proteomes" id="UP001189429">
    <property type="component" value="Unassembled WGS sequence"/>
</dbReference>
<accession>A0ABN9TE84</accession>
<sequence>HRPMRAVLNVEGVGNGRQQCAQFGGFPIALPVRGHESAGTPAVYAAPIVPESDMPALLGLRSLRQLRAPLDIANNRIHFLGPGDAAIQLPPGTRARNLEGSEFQQLAGSSGGGSWAILMLFVNEHYWSMAEGVTEIRAQPMRWCRLGVKIGQNQLPAGQVTKIMSPIRRSMLQELTAQLWRQQRCSSENDSGHEEMIQESQRGGRDTLDTPNDTGAGRTKMVRFEDTDGHCPTEARLRQKRKEKEAKDRAAADGTNEKSINNIKNMSDYGKVWTDCGDDMSSVDLGVSELWMAHVTADLQQYS</sequence>
<feature type="region of interest" description="Disordered" evidence="1">
    <location>
        <begin position="183"/>
        <end position="258"/>
    </location>
</feature>
<organism evidence="2 3">
    <name type="scientific">Prorocentrum cordatum</name>
    <dbReference type="NCBI Taxonomy" id="2364126"/>
    <lineage>
        <taxon>Eukaryota</taxon>
        <taxon>Sar</taxon>
        <taxon>Alveolata</taxon>
        <taxon>Dinophyceae</taxon>
        <taxon>Prorocentrales</taxon>
        <taxon>Prorocentraceae</taxon>
        <taxon>Prorocentrum</taxon>
    </lineage>
</organism>
<gene>
    <name evidence="2" type="ORF">PCOR1329_LOCUS38106</name>
</gene>
<dbReference type="EMBL" id="CAUYUJ010014615">
    <property type="protein sequence ID" value="CAK0843904.1"/>
    <property type="molecule type" value="Genomic_DNA"/>
</dbReference>
<reference evidence="2" key="1">
    <citation type="submission" date="2023-10" db="EMBL/GenBank/DDBJ databases">
        <authorList>
            <person name="Chen Y."/>
            <person name="Shah S."/>
            <person name="Dougan E. K."/>
            <person name="Thang M."/>
            <person name="Chan C."/>
        </authorList>
    </citation>
    <scope>NUCLEOTIDE SEQUENCE [LARGE SCALE GENOMIC DNA]</scope>
</reference>
<feature type="compositionally biased region" description="Basic and acidic residues" evidence="1">
    <location>
        <begin position="190"/>
        <end position="208"/>
    </location>
</feature>
<protein>
    <submittedName>
        <fullName evidence="2">Uncharacterized protein</fullName>
    </submittedName>
</protein>
<evidence type="ECO:0000313" key="2">
    <source>
        <dbReference type="EMBL" id="CAK0843904.1"/>
    </source>
</evidence>
<evidence type="ECO:0000256" key="1">
    <source>
        <dbReference type="SAM" id="MobiDB-lite"/>
    </source>
</evidence>
<comment type="caution">
    <text evidence="2">The sequence shown here is derived from an EMBL/GenBank/DDBJ whole genome shotgun (WGS) entry which is preliminary data.</text>
</comment>
<feature type="compositionally biased region" description="Basic and acidic residues" evidence="1">
    <location>
        <begin position="222"/>
        <end position="251"/>
    </location>
</feature>
<evidence type="ECO:0000313" key="3">
    <source>
        <dbReference type="Proteomes" id="UP001189429"/>
    </source>
</evidence>
<proteinExistence type="predicted"/>
<name>A0ABN9TE84_9DINO</name>